<dbReference type="SUPFAM" id="SSF56784">
    <property type="entry name" value="HAD-like"/>
    <property type="match status" value="1"/>
</dbReference>
<dbReference type="RefSeq" id="WP_058933677.1">
    <property type="nucleotide sequence ID" value="NZ_CP013729.1"/>
</dbReference>
<reference evidence="1 2" key="1">
    <citation type="submission" date="2015-12" db="EMBL/GenBank/DDBJ databases">
        <title>Complete genome of Roseateles depolymerans KCTC 42856.</title>
        <authorList>
            <person name="Kim K.M."/>
        </authorList>
    </citation>
    <scope>NUCLEOTIDE SEQUENCE [LARGE SCALE GENOMIC DNA]</scope>
    <source>
        <strain evidence="1 2">KCTC 42856</strain>
    </source>
</reference>
<dbReference type="Gene3D" id="3.90.1070.10">
    <property type="match status" value="1"/>
</dbReference>
<dbReference type="KEGG" id="rdp:RD2015_659"/>
<organism evidence="1 2">
    <name type="scientific">Roseateles depolymerans</name>
    <dbReference type="NCBI Taxonomy" id="76731"/>
    <lineage>
        <taxon>Bacteria</taxon>
        <taxon>Pseudomonadati</taxon>
        <taxon>Pseudomonadota</taxon>
        <taxon>Betaproteobacteria</taxon>
        <taxon>Burkholderiales</taxon>
        <taxon>Sphaerotilaceae</taxon>
        <taxon>Roseateles</taxon>
    </lineage>
</organism>
<protein>
    <submittedName>
        <fullName evidence="1">HAD-superfamily hydrolase, subfamily IIB</fullName>
    </submittedName>
</protein>
<dbReference type="InterPro" id="IPR006379">
    <property type="entry name" value="HAD-SF_hydro_IIB"/>
</dbReference>
<sequence length="286" mass="30799">MKPLMSCPREEWRAVVGVLTDIDDTLTTGGGLGASARQALERLAAAGLPVIAITGRPAGWSEPMARDWAVCGIVAENGGVLLTRQRVKGASPEPSPAPLIVEFSQDADTRARNALRLKQCADEILARVPGATLATDSAGRLTDIAIDHSEHAHLPPQAIEAVCAVMQAHGLHATVSSIHINGWIGTHSKWTAAEWAVPRLTGMAFDPRRWLYVGDSSNDQLMFERMPFTVAVANIERFLPVLTHLPRYVTRAERGEGFAEVVQAMLEAREASEAREVTDTGPSCQA</sequence>
<keyword evidence="1" id="KW-0378">Hydrolase</keyword>
<dbReference type="InterPro" id="IPR036412">
    <property type="entry name" value="HAD-like_sf"/>
</dbReference>
<dbReference type="PANTHER" id="PTHR10000:SF8">
    <property type="entry name" value="HAD SUPERFAMILY HYDROLASE-LIKE, TYPE 3"/>
    <property type="match status" value="1"/>
</dbReference>
<evidence type="ECO:0000313" key="2">
    <source>
        <dbReference type="Proteomes" id="UP000060699"/>
    </source>
</evidence>
<dbReference type="Gene3D" id="3.40.50.1000">
    <property type="entry name" value="HAD superfamily/HAD-like"/>
    <property type="match status" value="1"/>
</dbReference>
<dbReference type="GO" id="GO:0000287">
    <property type="term" value="F:magnesium ion binding"/>
    <property type="evidence" value="ECO:0007669"/>
    <property type="project" value="TreeGrafter"/>
</dbReference>
<proteinExistence type="predicted"/>
<dbReference type="STRING" id="76731.RD2015_659"/>
<gene>
    <name evidence="1" type="ORF">RD2015_659</name>
</gene>
<dbReference type="InterPro" id="IPR023214">
    <property type="entry name" value="HAD_sf"/>
</dbReference>
<keyword evidence="2" id="KW-1185">Reference proteome</keyword>
<name>A0A0U3MQG1_9BURK</name>
<accession>A0A0U3MQG1</accession>
<dbReference type="PATRIC" id="fig|76731.3.peg.669"/>
<dbReference type="AlphaFoldDB" id="A0A0U3MQG1"/>
<dbReference type="PANTHER" id="PTHR10000">
    <property type="entry name" value="PHOSPHOSERINE PHOSPHATASE"/>
    <property type="match status" value="1"/>
</dbReference>
<dbReference type="CDD" id="cd01427">
    <property type="entry name" value="HAD_like"/>
    <property type="match status" value="1"/>
</dbReference>
<evidence type="ECO:0000313" key="1">
    <source>
        <dbReference type="EMBL" id="ALV05155.1"/>
    </source>
</evidence>
<dbReference type="GO" id="GO:0016791">
    <property type="term" value="F:phosphatase activity"/>
    <property type="evidence" value="ECO:0007669"/>
    <property type="project" value="UniProtKB-ARBA"/>
</dbReference>
<dbReference type="OrthoDB" id="5292903at2"/>
<dbReference type="NCBIfam" id="TIGR01484">
    <property type="entry name" value="HAD-SF-IIB"/>
    <property type="match status" value="1"/>
</dbReference>
<dbReference type="Proteomes" id="UP000060699">
    <property type="component" value="Chromosome"/>
</dbReference>
<dbReference type="Pfam" id="PF08282">
    <property type="entry name" value="Hydrolase_3"/>
    <property type="match status" value="1"/>
</dbReference>
<dbReference type="GO" id="GO:0005829">
    <property type="term" value="C:cytosol"/>
    <property type="evidence" value="ECO:0007669"/>
    <property type="project" value="TreeGrafter"/>
</dbReference>
<dbReference type="EMBL" id="CP013729">
    <property type="protein sequence ID" value="ALV05155.1"/>
    <property type="molecule type" value="Genomic_DNA"/>
</dbReference>